<evidence type="ECO:0000256" key="1">
    <source>
        <dbReference type="SAM" id="MobiDB-lite"/>
    </source>
</evidence>
<feature type="region of interest" description="Disordered" evidence="1">
    <location>
        <begin position="179"/>
        <end position="213"/>
    </location>
</feature>
<dbReference type="EMBL" id="JAPQKH010000007">
    <property type="protein sequence ID" value="KAJ5087710.1"/>
    <property type="molecule type" value="Genomic_DNA"/>
</dbReference>
<name>A0A9W9ETT5_9EURO</name>
<dbReference type="Proteomes" id="UP001149165">
    <property type="component" value="Unassembled WGS sequence"/>
</dbReference>
<sequence length="240" mass="25299">MGNFTIVNGQIYTPGLAIVDAPQPYTPLGGDTLQVAIDVSGNGQLPWPPSTQSDNAATLFHNITLFLTSESQSHNFTLSNGTVPPGNSSGYVGPVLDLEPSSTVKHVNWVWPKCFVGNGDSSDGTARGAYNISMHQSFRWNDTDYYTVFNLPISVTNSISQSSDRVDCALLENEMVEAKNDGSETLPGQPWLEGGSSGSSGTATASGASATSTSVGTRVQKKAALAAAGAVWWVIWHLMG</sequence>
<evidence type="ECO:0000313" key="3">
    <source>
        <dbReference type="Proteomes" id="UP001149165"/>
    </source>
</evidence>
<reference evidence="2" key="2">
    <citation type="journal article" date="2023" name="IMA Fungus">
        <title>Comparative genomic study of the Penicillium genus elucidates a diverse pangenome and 15 lateral gene transfer events.</title>
        <authorList>
            <person name="Petersen C."/>
            <person name="Sorensen T."/>
            <person name="Nielsen M.R."/>
            <person name="Sondergaard T.E."/>
            <person name="Sorensen J.L."/>
            <person name="Fitzpatrick D.A."/>
            <person name="Frisvad J.C."/>
            <person name="Nielsen K.L."/>
        </authorList>
    </citation>
    <scope>NUCLEOTIDE SEQUENCE</scope>
    <source>
        <strain evidence="2">IBT 30069</strain>
    </source>
</reference>
<evidence type="ECO:0000313" key="2">
    <source>
        <dbReference type="EMBL" id="KAJ5087710.1"/>
    </source>
</evidence>
<comment type="caution">
    <text evidence="2">The sequence shown here is derived from an EMBL/GenBank/DDBJ whole genome shotgun (WGS) entry which is preliminary data.</text>
</comment>
<proteinExistence type="predicted"/>
<dbReference type="OrthoDB" id="3267335at2759"/>
<feature type="compositionally biased region" description="Low complexity" evidence="1">
    <location>
        <begin position="199"/>
        <end position="213"/>
    </location>
</feature>
<dbReference type="AlphaFoldDB" id="A0A9W9ETT5"/>
<gene>
    <name evidence="2" type="ORF">N7456_011326</name>
</gene>
<organism evidence="2 3">
    <name type="scientific">Penicillium angulare</name>
    <dbReference type="NCBI Taxonomy" id="116970"/>
    <lineage>
        <taxon>Eukaryota</taxon>
        <taxon>Fungi</taxon>
        <taxon>Dikarya</taxon>
        <taxon>Ascomycota</taxon>
        <taxon>Pezizomycotina</taxon>
        <taxon>Eurotiomycetes</taxon>
        <taxon>Eurotiomycetidae</taxon>
        <taxon>Eurotiales</taxon>
        <taxon>Aspergillaceae</taxon>
        <taxon>Penicillium</taxon>
    </lineage>
</organism>
<protein>
    <submittedName>
        <fullName evidence="2">Uncharacterized protein</fullName>
    </submittedName>
</protein>
<accession>A0A9W9ETT5</accession>
<keyword evidence="3" id="KW-1185">Reference proteome</keyword>
<reference evidence="2" key="1">
    <citation type="submission" date="2022-11" db="EMBL/GenBank/DDBJ databases">
        <authorList>
            <person name="Petersen C."/>
        </authorList>
    </citation>
    <scope>NUCLEOTIDE SEQUENCE</scope>
    <source>
        <strain evidence="2">IBT 30069</strain>
    </source>
</reference>